<dbReference type="AlphaFoldDB" id="A0A976FIV2"/>
<keyword evidence="1" id="KW-1133">Transmembrane helix</keyword>
<keyword evidence="3" id="KW-1185">Reference proteome</keyword>
<organism evidence="2 3">
    <name type="scientific">Bremia lactucae</name>
    <name type="common">Lettuce downy mildew</name>
    <dbReference type="NCBI Taxonomy" id="4779"/>
    <lineage>
        <taxon>Eukaryota</taxon>
        <taxon>Sar</taxon>
        <taxon>Stramenopiles</taxon>
        <taxon>Oomycota</taxon>
        <taxon>Peronosporomycetes</taxon>
        <taxon>Peronosporales</taxon>
        <taxon>Peronosporaceae</taxon>
        <taxon>Bremia</taxon>
    </lineage>
</organism>
<dbReference type="EMBL" id="SHOA02000014">
    <property type="protein sequence ID" value="TDH67563.1"/>
    <property type="molecule type" value="Genomic_DNA"/>
</dbReference>
<evidence type="ECO:0000256" key="1">
    <source>
        <dbReference type="SAM" id="Phobius"/>
    </source>
</evidence>
<dbReference type="Proteomes" id="UP000294530">
    <property type="component" value="Unassembled WGS sequence"/>
</dbReference>
<sequence>MLGARKGPSKKLKGNSRICILCFNQIWQEIAATSSLDVSSLSCGAKHVSLSDITKLGIESRFMNRESMIEPGLRRSVVGSMMKSIRRSTVTRLNRRRSMLEKERRDFTTDQFSAHYIIDRHSYMDKLEVNSINRPVAHKDCHGGLSYQLASFLGLVAGNGADRKSMKSAIGLWTSLFAASILLVIALADDFSLYQRLFCCVATYGVFLMLHPWIHRELPDK</sequence>
<dbReference type="OrthoDB" id="196858at2759"/>
<dbReference type="KEGG" id="blac:94349109"/>
<reference evidence="2 3" key="1">
    <citation type="journal article" date="2021" name="Genome Biol.">
        <title>AFLAP: assembly-free linkage analysis pipeline using k-mers from genome sequencing data.</title>
        <authorList>
            <person name="Fletcher K."/>
            <person name="Zhang L."/>
            <person name="Gil J."/>
            <person name="Han R."/>
            <person name="Cavanaugh K."/>
            <person name="Michelmore R."/>
        </authorList>
    </citation>
    <scope>NUCLEOTIDE SEQUENCE [LARGE SCALE GENOMIC DNA]</scope>
    <source>
        <strain evidence="2 3">SF5</strain>
    </source>
</reference>
<comment type="caution">
    <text evidence="2">The sequence shown here is derived from an EMBL/GenBank/DDBJ whole genome shotgun (WGS) entry which is preliminary data.</text>
</comment>
<name>A0A976FIV2_BRELC</name>
<dbReference type="GeneID" id="94349109"/>
<evidence type="ECO:0000313" key="3">
    <source>
        <dbReference type="Proteomes" id="UP000294530"/>
    </source>
</evidence>
<evidence type="ECO:0000313" key="2">
    <source>
        <dbReference type="EMBL" id="TDH67563.1"/>
    </source>
</evidence>
<feature type="transmembrane region" description="Helical" evidence="1">
    <location>
        <begin position="194"/>
        <end position="214"/>
    </location>
</feature>
<feature type="transmembrane region" description="Helical" evidence="1">
    <location>
        <begin position="170"/>
        <end position="188"/>
    </location>
</feature>
<dbReference type="RefSeq" id="XP_067817062.1">
    <property type="nucleotide sequence ID" value="XM_067963438.1"/>
</dbReference>
<accession>A0A976FIV2</accession>
<gene>
    <name evidence="2" type="ORF">CCR75_005357</name>
</gene>
<proteinExistence type="predicted"/>
<keyword evidence="1" id="KW-0472">Membrane</keyword>
<keyword evidence="1" id="KW-0812">Transmembrane</keyword>
<protein>
    <submittedName>
        <fullName evidence="2">Uncharacterized protein</fullName>
    </submittedName>
</protein>